<gene>
    <name evidence="2" type="ORF">V6256_10035</name>
</gene>
<evidence type="ECO:0000256" key="1">
    <source>
        <dbReference type="SAM" id="MobiDB-lite"/>
    </source>
</evidence>
<feature type="region of interest" description="Disordered" evidence="1">
    <location>
        <begin position="178"/>
        <end position="265"/>
    </location>
</feature>
<keyword evidence="3" id="KW-1185">Reference proteome</keyword>
<evidence type="ECO:0000313" key="3">
    <source>
        <dbReference type="Proteomes" id="UP001369082"/>
    </source>
</evidence>
<evidence type="ECO:0000313" key="2">
    <source>
        <dbReference type="EMBL" id="MEL0629943.1"/>
    </source>
</evidence>
<protein>
    <submittedName>
        <fullName evidence="2">Uncharacterized protein</fullName>
    </submittedName>
</protein>
<name>A0ABU9GRI6_9GAMM</name>
<dbReference type="EMBL" id="JBAKAZ010000035">
    <property type="protein sequence ID" value="MEL0629943.1"/>
    <property type="molecule type" value="Genomic_DNA"/>
</dbReference>
<feature type="compositionally biased region" description="Basic and acidic residues" evidence="1">
    <location>
        <begin position="198"/>
        <end position="238"/>
    </location>
</feature>
<accession>A0ABU9GRI6</accession>
<dbReference type="Proteomes" id="UP001369082">
    <property type="component" value="Unassembled WGS sequence"/>
</dbReference>
<reference evidence="2 3" key="1">
    <citation type="submission" date="2024-02" db="EMBL/GenBank/DDBJ databases">
        <title>Bacteria isolated from the canopy kelp, Nereocystis luetkeana.</title>
        <authorList>
            <person name="Pfister C.A."/>
            <person name="Younker I.T."/>
            <person name="Light S.H."/>
        </authorList>
    </citation>
    <scope>NUCLEOTIDE SEQUENCE [LARGE SCALE GENOMIC DNA]</scope>
    <source>
        <strain evidence="2 3">TI.1.05</strain>
    </source>
</reference>
<proteinExistence type="predicted"/>
<comment type="caution">
    <text evidence="2">The sequence shown here is derived from an EMBL/GenBank/DDBJ whole genome shotgun (WGS) entry which is preliminary data.</text>
</comment>
<organism evidence="2 3">
    <name type="scientific">Psychromonas aquatilis</name>
    <dbReference type="NCBI Taxonomy" id="2005072"/>
    <lineage>
        <taxon>Bacteria</taxon>
        <taxon>Pseudomonadati</taxon>
        <taxon>Pseudomonadota</taxon>
        <taxon>Gammaproteobacteria</taxon>
        <taxon>Alteromonadales</taxon>
        <taxon>Psychromonadaceae</taxon>
        <taxon>Psychromonas</taxon>
    </lineage>
</organism>
<sequence length="265" mass="30241">MSDNEIKNNNGFQVGKIEPEKSLLKSLANLSKFSSSKIKDLEYEYEEKTTMKEEVEKAIKERMSAYEKEGSIKGHIYGINGQRKFDTESGIFSSNKRAYAGMSPEPDTIVDMLLLVKDKNIIQFPHSEENVKSFKEAMQKIKDEQLFDLELITFSAGVDPSFEEALKEVMSNGLQIGNDLTNEQKKPEQELDDGLQVGKDKNNKNNKDNKGTSLKSEKVEEKSYLEKREEEMEKRLAEMKGIIESNSKPPKETKKRSIRNIGNKI</sequence>
<dbReference type="RefSeq" id="WP_341598076.1">
    <property type="nucleotide sequence ID" value="NZ_JBAKAZ010000035.1"/>
</dbReference>